<dbReference type="OrthoDB" id="167398at2759"/>
<keyword evidence="3" id="KW-0813">Transport</keyword>
<evidence type="ECO:0000313" key="16">
    <source>
        <dbReference type="Proteomes" id="UP000612746"/>
    </source>
</evidence>
<dbReference type="Proteomes" id="UP000612746">
    <property type="component" value="Unassembled WGS sequence"/>
</dbReference>
<dbReference type="Pfam" id="PF08030">
    <property type="entry name" value="NAD_binding_6"/>
    <property type="match status" value="1"/>
</dbReference>
<evidence type="ECO:0000256" key="3">
    <source>
        <dbReference type="ARBA" id="ARBA00022448"/>
    </source>
</evidence>
<feature type="transmembrane region" description="Helical" evidence="12">
    <location>
        <begin position="317"/>
        <end position="336"/>
    </location>
</feature>
<dbReference type="GO" id="GO:0006879">
    <property type="term" value="P:intracellular iron ion homeostasis"/>
    <property type="evidence" value="ECO:0007669"/>
    <property type="project" value="TreeGrafter"/>
</dbReference>
<dbReference type="Pfam" id="PF01794">
    <property type="entry name" value="Ferric_reduct"/>
    <property type="match status" value="1"/>
</dbReference>
<feature type="transmembrane region" description="Helical" evidence="12">
    <location>
        <begin position="356"/>
        <end position="376"/>
    </location>
</feature>
<evidence type="ECO:0000256" key="6">
    <source>
        <dbReference type="ARBA" id="ARBA00022989"/>
    </source>
</evidence>
<dbReference type="InterPro" id="IPR039261">
    <property type="entry name" value="FNR_nucleotide-bd"/>
</dbReference>
<feature type="region of interest" description="Disordered" evidence="11">
    <location>
        <begin position="525"/>
        <end position="546"/>
    </location>
</feature>
<feature type="domain" description="FAD-binding FR-type" evidence="14">
    <location>
        <begin position="426"/>
        <end position="588"/>
    </location>
</feature>
<dbReference type="CDD" id="cd06186">
    <property type="entry name" value="NOX_Duox_like_FAD_NADP"/>
    <property type="match status" value="1"/>
</dbReference>
<dbReference type="Gene3D" id="3.40.50.80">
    <property type="entry name" value="Nucleotide-binding domain of ferredoxin-NADP reductase (FNR) module"/>
    <property type="match status" value="1"/>
</dbReference>
<dbReference type="SFLD" id="SFLDG01168">
    <property type="entry name" value="Ferric_reductase_subgroup_(FRE"/>
    <property type="match status" value="1"/>
</dbReference>
<sequence length="734" mass="82626">MFTRALVLSSFLTLIQLAKTVLADEPICYTGCQAGATTYLFSNCSSTDLSLVDFASCQCGSVPYLGSMALCYANNCKSDAAVAWGYLQQDICGGLAANTEYLSTLNNATHYILPGSTIDKTQPIYSTVLFSQAEIEPTFRTINEYNRQIWLANVYGGATNVVVLIYIILGVINNIYHHIGLRAARSRVSKKKSMISRTSQYLRKKFINPALFQNGLHSRQGRILGVRVTIPTRIESIALSIFLIVNIAILFPNYTLFTDNTYWPDNNPLQLCRYIADRTGIISFTQLPMVFLFSSKNNVMLYVTGWSYDRFTVAHKWISRTMFFHGLVHSIAYTVYPYLTIDYDGWTLYKLYATDLYFQYGIVATVLGAFILAMAMPTFRTRAYEFFLATHIFMVVFFMIGLWYHVEYIPLMAFMPWLYASVAIWSFDRFIRLVRLILLNIRLAKTGYQSCVARVLPEDCILLQVPANRPFLRNIRPGAYVYIYVPSISLWQSHPFTIAKWSEPTSLEAPVMEILPVPETDIAKTEGDRASSSGSSSTSQTFNGPSFDLLIRPQRGLTAKLYRKILDNHKPLELNVIIEGPYGHTAPMDQFDTAIYITGGVGITASYPYLQKAVTKSPGRTRHIVFIWIVRTSQALQWVQEDLCKLLKEADSSLAIDVELYITKESQAEGLPKPLADSTHFGARPDVIKRINEIVTVSPSSVAVLACGPPGLNDEVRSAVSEEGIPYYEESFSW</sequence>
<proteinExistence type="inferred from homology"/>
<evidence type="ECO:0000256" key="2">
    <source>
        <dbReference type="ARBA" id="ARBA00006278"/>
    </source>
</evidence>
<feature type="chain" id="PRO_5034244095" description="FAD-binding FR-type domain-containing protein" evidence="13">
    <location>
        <begin position="24"/>
        <end position="734"/>
    </location>
</feature>
<dbReference type="InterPro" id="IPR017927">
    <property type="entry name" value="FAD-bd_FR_type"/>
</dbReference>
<dbReference type="SUPFAM" id="SSF52343">
    <property type="entry name" value="Ferredoxin reductase-like, C-terminal NADP-linked domain"/>
    <property type="match status" value="1"/>
</dbReference>
<accession>A0A8H7UME9</accession>
<dbReference type="SFLD" id="SFLDS00052">
    <property type="entry name" value="Ferric_Reductase_Domain"/>
    <property type="match status" value="1"/>
</dbReference>
<dbReference type="InterPro" id="IPR051410">
    <property type="entry name" value="Ferric/Cupric_Reductase"/>
</dbReference>
<dbReference type="AlphaFoldDB" id="A0A8H7UME9"/>
<dbReference type="EMBL" id="JAEPRA010000006">
    <property type="protein sequence ID" value="KAG2184149.1"/>
    <property type="molecule type" value="Genomic_DNA"/>
</dbReference>
<keyword evidence="16" id="KW-1185">Reference proteome</keyword>
<keyword evidence="9 12" id="KW-0472">Membrane</keyword>
<evidence type="ECO:0000256" key="8">
    <source>
        <dbReference type="ARBA" id="ARBA00023065"/>
    </source>
</evidence>
<comment type="subcellular location">
    <subcellularLocation>
        <location evidence="1">Membrane</location>
        <topology evidence="1">Multi-pass membrane protein</topology>
    </subcellularLocation>
</comment>
<dbReference type="Pfam" id="PF08022">
    <property type="entry name" value="FAD_binding_8"/>
    <property type="match status" value="1"/>
</dbReference>
<dbReference type="GO" id="GO:0015677">
    <property type="term" value="P:copper ion import"/>
    <property type="evidence" value="ECO:0007669"/>
    <property type="project" value="TreeGrafter"/>
</dbReference>
<protein>
    <recommendedName>
        <fullName evidence="14">FAD-binding FR-type domain-containing protein</fullName>
    </recommendedName>
</protein>
<keyword evidence="7" id="KW-0560">Oxidoreductase</keyword>
<evidence type="ECO:0000256" key="11">
    <source>
        <dbReference type="SAM" id="MobiDB-lite"/>
    </source>
</evidence>
<dbReference type="InterPro" id="IPR013130">
    <property type="entry name" value="Fe3_Rdtase_TM_dom"/>
</dbReference>
<keyword evidence="5" id="KW-0249">Electron transport</keyword>
<name>A0A8H7UME9_9FUNG</name>
<gene>
    <name evidence="15" type="ORF">INT44_009164</name>
</gene>
<keyword evidence="4 12" id="KW-0812">Transmembrane</keyword>
<feature type="transmembrane region" description="Helical" evidence="12">
    <location>
        <begin position="275"/>
        <end position="293"/>
    </location>
</feature>
<evidence type="ECO:0000313" key="15">
    <source>
        <dbReference type="EMBL" id="KAG2184149.1"/>
    </source>
</evidence>
<evidence type="ECO:0000256" key="12">
    <source>
        <dbReference type="SAM" id="Phobius"/>
    </source>
</evidence>
<keyword evidence="10" id="KW-0325">Glycoprotein</keyword>
<feature type="transmembrane region" description="Helical" evidence="12">
    <location>
        <begin position="237"/>
        <end position="255"/>
    </location>
</feature>
<feature type="transmembrane region" description="Helical" evidence="12">
    <location>
        <begin position="149"/>
        <end position="172"/>
    </location>
</feature>
<dbReference type="InterPro" id="IPR013121">
    <property type="entry name" value="Fe_red_NAD-bd_6"/>
</dbReference>
<dbReference type="PANTHER" id="PTHR32361:SF9">
    <property type="entry name" value="FERRIC REDUCTASE TRANSMEMBRANE COMPONENT 3-RELATED"/>
    <property type="match status" value="1"/>
</dbReference>
<comment type="caution">
    <text evidence="15">The sequence shown here is derived from an EMBL/GenBank/DDBJ whole genome shotgun (WGS) entry which is preliminary data.</text>
</comment>
<evidence type="ECO:0000256" key="9">
    <source>
        <dbReference type="ARBA" id="ARBA00023136"/>
    </source>
</evidence>
<evidence type="ECO:0000256" key="7">
    <source>
        <dbReference type="ARBA" id="ARBA00023002"/>
    </source>
</evidence>
<keyword evidence="6 12" id="KW-1133">Transmembrane helix</keyword>
<dbReference type="InterPro" id="IPR013112">
    <property type="entry name" value="FAD-bd_8"/>
</dbReference>
<dbReference type="PROSITE" id="PS51384">
    <property type="entry name" value="FAD_FR"/>
    <property type="match status" value="1"/>
</dbReference>
<dbReference type="PANTHER" id="PTHR32361">
    <property type="entry name" value="FERRIC/CUPRIC REDUCTASE TRANSMEMBRANE COMPONENT"/>
    <property type="match status" value="1"/>
</dbReference>
<dbReference type="GO" id="GO:0005886">
    <property type="term" value="C:plasma membrane"/>
    <property type="evidence" value="ECO:0007669"/>
    <property type="project" value="TreeGrafter"/>
</dbReference>
<evidence type="ECO:0000256" key="5">
    <source>
        <dbReference type="ARBA" id="ARBA00022982"/>
    </source>
</evidence>
<keyword evidence="8" id="KW-0406">Ion transport</keyword>
<comment type="similarity">
    <text evidence="2">Belongs to the ferric reductase (FRE) family.</text>
</comment>
<evidence type="ECO:0000256" key="10">
    <source>
        <dbReference type="ARBA" id="ARBA00023180"/>
    </source>
</evidence>
<feature type="signal peptide" evidence="13">
    <location>
        <begin position="1"/>
        <end position="23"/>
    </location>
</feature>
<dbReference type="GO" id="GO:0000293">
    <property type="term" value="F:ferric-chelate reductase activity"/>
    <property type="evidence" value="ECO:0007669"/>
    <property type="project" value="UniProtKB-ARBA"/>
</dbReference>
<evidence type="ECO:0000256" key="4">
    <source>
        <dbReference type="ARBA" id="ARBA00022692"/>
    </source>
</evidence>
<evidence type="ECO:0000256" key="13">
    <source>
        <dbReference type="SAM" id="SignalP"/>
    </source>
</evidence>
<dbReference type="GO" id="GO:0006826">
    <property type="term" value="P:iron ion transport"/>
    <property type="evidence" value="ECO:0007669"/>
    <property type="project" value="TreeGrafter"/>
</dbReference>
<reference evidence="15" key="1">
    <citation type="submission" date="2020-12" db="EMBL/GenBank/DDBJ databases">
        <title>Metabolic potential, ecology and presence of endohyphal bacteria is reflected in genomic diversity of Mucoromycotina.</title>
        <authorList>
            <person name="Muszewska A."/>
            <person name="Okrasinska A."/>
            <person name="Steczkiewicz K."/>
            <person name="Drgas O."/>
            <person name="Orlowska M."/>
            <person name="Perlinska-Lenart U."/>
            <person name="Aleksandrzak-Piekarczyk T."/>
            <person name="Szatraj K."/>
            <person name="Zielenkiewicz U."/>
            <person name="Pilsyk S."/>
            <person name="Malc E."/>
            <person name="Mieczkowski P."/>
            <person name="Kruszewska J.S."/>
            <person name="Biernat P."/>
            <person name="Pawlowska J."/>
        </authorList>
    </citation>
    <scope>NUCLEOTIDE SEQUENCE</scope>
    <source>
        <strain evidence="15">WA0000051536</strain>
    </source>
</reference>
<organism evidence="15 16">
    <name type="scientific">Umbelopsis vinacea</name>
    <dbReference type="NCBI Taxonomy" id="44442"/>
    <lineage>
        <taxon>Eukaryota</taxon>
        <taxon>Fungi</taxon>
        <taxon>Fungi incertae sedis</taxon>
        <taxon>Mucoromycota</taxon>
        <taxon>Mucoromycotina</taxon>
        <taxon>Umbelopsidomycetes</taxon>
        <taxon>Umbelopsidales</taxon>
        <taxon>Umbelopsidaceae</taxon>
        <taxon>Umbelopsis</taxon>
    </lineage>
</organism>
<keyword evidence="13" id="KW-0732">Signal</keyword>
<feature type="transmembrane region" description="Helical" evidence="12">
    <location>
        <begin position="383"/>
        <end position="402"/>
    </location>
</feature>
<evidence type="ECO:0000259" key="14">
    <source>
        <dbReference type="PROSITE" id="PS51384"/>
    </source>
</evidence>
<evidence type="ECO:0000256" key="1">
    <source>
        <dbReference type="ARBA" id="ARBA00004141"/>
    </source>
</evidence>